<sequence>MSRMRKRPTSTVSGNAQKSQQHAAALVQEAWSTWATTESAMWTRQMRHLWCDCVIKLRMGGDTNTDDSVNNSSANDDIGDISKTITAHRVVLARWPYFARLFALTDPDGSEAYEGENGRTHYRHVYNVTVPFEPSSVHTLVDMLYDPRRLPSAIHDGDCDAADLVDCALFLNADRELLFRIMEIVLDALLPPKVDDEAATAPNAAVGAFLLRALGSGLDDEIKRGLVSRLAYLLSDDDRGTLADVFGSYYDPTRCLLLEPVAPGGIRLCCGLRDRRRKVVFATPEWGKVTMRVTCAPSPGDPTTGDVAIKIDSDLPRWHITVCIFKPFSDAVIAVSASSSPSSPVDNPPTASDDDSRRPLSPFTLWQIDLLPEEQTDGT</sequence>
<feature type="compositionally biased region" description="Polar residues" evidence="1">
    <location>
        <begin position="9"/>
        <end position="21"/>
    </location>
</feature>
<dbReference type="RefSeq" id="YP_009483667.1">
    <property type="nucleotide sequence ID" value="NC_037667.1"/>
</dbReference>
<dbReference type="Proteomes" id="UP000248852">
    <property type="component" value="Segment"/>
</dbReference>
<dbReference type="KEGG" id="vg:36844539"/>
<dbReference type="EMBL" id="MG011689">
    <property type="protein sequence ID" value="AVK75398.1"/>
    <property type="molecule type" value="Genomic_DNA"/>
</dbReference>
<name>A0A2U7UAB9_9VIRU</name>
<reference evidence="3" key="1">
    <citation type="journal article" date="2018" name="Nat. Commun.">
        <title>Diversity and evolution of the emerging Pandoraviridae family.</title>
        <authorList>
            <person name="Legendre M."/>
            <person name="Fabre E."/>
            <person name="Poirot O."/>
            <person name="Jeudy S."/>
            <person name="Lartigue A."/>
            <person name="Alempic J.M."/>
            <person name="Beucher L."/>
            <person name="Philippe N."/>
            <person name="Bertaux L."/>
            <person name="Christo-Foroux E."/>
            <person name="Labadie K."/>
            <person name="Coute Y."/>
            <person name="Abergel C."/>
            <person name="Claverie J.M."/>
        </authorList>
    </citation>
    <scope>NUCLEOTIDE SEQUENCE [LARGE SCALE GENOMIC DNA]</scope>
    <source>
        <strain evidence="3">Quercus</strain>
    </source>
</reference>
<protein>
    <submittedName>
        <fullName evidence="3">BTB domain containing protein</fullName>
    </submittedName>
</protein>
<dbReference type="InterPro" id="IPR000210">
    <property type="entry name" value="BTB/POZ_dom"/>
</dbReference>
<evidence type="ECO:0000313" key="3">
    <source>
        <dbReference type="EMBL" id="AVK75398.1"/>
    </source>
</evidence>
<feature type="domain" description="BTB" evidence="2">
    <location>
        <begin position="51"/>
        <end position="146"/>
    </location>
</feature>
<feature type="region of interest" description="Disordered" evidence="1">
    <location>
        <begin position="337"/>
        <end position="360"/>
    </location>
</feature>
<gene>
    <name evidence="3" type="ORF">pqer_cds_976</name>
</gene>
<accession>A0A2U7UAB9</accession>
<dbReference type="GeneID" id="36844539"/>
<organism evidence="3">
    <name type="scientific">Pandoravirus quercus</name>
    <dbReference type="NCBI Taxonomy" id="2107709"/>
    <lineage>
        <taxon>Viruses</taxon>
        <taxon>Pandoravirus</taxon>
    </lineage>
</organism>
<evidence type="ECO:0000259" key="2">
    <source>
        <dbReference type="PROSITE" id="PS50097"/>
    </source>
</evidence>
<feature type="region of interest" description="Disordered" evidence="1">
    <location>
        <begin position="1"/>
        <end position="21"/>
    </location>
</feature>
<evidence type="ECO:0000256" key="1">
    <source>
        <dbReference type="SAM" id="MobiDB-lite"/>
    </source>
</evidence>
<proteinExistence type="predicted"/>
<dbReference type="PROSITE" id="PS50097">
    <property type="entry name" value="BTB"/>
    <property type="match status" value="1"/>
</dbReference>